<evidence type="ECO:0000313" key="4">
    <source>
        <dbReference type="Proteomes" id="UP001497383"/>
    </source>
</evidence>
<protein>
    <submittedName>
        <fullName evidence="3">Uncharacterized protein</fullName>
    </submittedName>
</protein>
<reference evidence="3 4" key="1">
    <citation type="submission" date="2024-03" db="EMBL/GenBank/DDBJ databases">
        <authorList>
            <person name="Brejova B."/>
        </authorList>
    </citation>
    <scope>NUCLEOTIDE SEQUENCE [LARGE SCALE GENOMIC DNA]</scope>
    <source>
        <strain evidence="3 4">CBS 14171</strain>
    </source>
</reference>
<accession>A0ABP0ZJC4</accession>
<feature type="coiled-coil region" evidence="1">
    <location>
        <begin position="108"/>
        <end position="142"/>
    </location>
</feature>
<evidence type="ECO:0000256" key="2">
    <source>
        <dbReference type="SAM" id="MobiDB-lite"/>
    </source>
</evidence>
<dbReference type="Proteomes" id="UP001497383">
    <property type="component" value="Chromosome 2"/>
</dbReference>
<gene>
    <name evidence="3" type="ORF">LODBEIA_P14600</name>
</gene>
<keyword evidence="4" id="KW-1185">Reference proteome</keyword>
<dbReference type="RefSeq" id="XP_066828398.1">
    <property type="nucleotide sequence ID" value="XM_066971351.1"/>
</dbReference>
<evidence type="ECO:0000313" key="3">
    <source>
        <dbReference type="EMBL" id="CAK9436967.1"/>
    </source>
</evidence>
<feature type="compositionally biased region" description="Basic and acidic residues" evidence="2">
    <location>
        <begin position="36"/>
        <end position="51"/>
    </location>
</feature>
<evidence type="ECO:0000256" key="1">
    <source>
        <dbReference type="SAM" id="Coils"/>
    </source>
</evidence>
<sequence>MERNNFAGILSPISANKTNQLVRAPSSSKSKHKKTKEVEEKKEDNRSKKNAPDLSPSKSQRAPLSPLRNPSLPKPSRPHNANDSDPLHQLQQKRIDLHEQYVTKQGHIKQMEQELKRERYELQELEVRIDEVNRQEIIYANQATPKANHPQNVYKLAALQTELDLRQLALTPKSPSSTRSSFAPPDPFFSPLKKQASLVFEECASVRKKASALFEHDAHLHNLVKQSNEKLDTLTKRTSQFFSEMFHDSKSVNTHDISFNLDSLGADVLYDECLEIDDEYDSTPEYDDE</sequence>
<dbReference type="EMBL" id="OZ022406">
    <property type="protein sequence ID" value="CAK9436967.1"/>
    <property type="molecule type" value="Genomic_DNA"/>
</dbReference>
<name>A0ABP0ZJC4_9ASCO</name>
<proteinExistence type="predicted"/>
<feature type="region of interest" description="Disordered" evidence="2">
    <location>
        <begin position="1"/>
        <end position="86"/>
    </location>
</feature>
<organism evidence="3 4">
    <name type="scientific">Lodderomyces beijingensis</name>
    <dbReference type="NCBI Taxonomy" id="1775926"/>
    <lineage>
        <taxon>Eukaryota</taxon>
        <taxon>Fungi</taxon>
        <taxon>Dikarya</taxon>
        <taxon>Ascomycota</taxon>
        <taxon>Saccharomycotina</taxon>
        <taxon>Pichiomycetes</taxon>
        <taxon>Debaryomycetaceae</taxon>
        <taxon>Candida/Lodderomyces clade</taxon>
        <taxon>Lodderomyces</taxon>
    </lineage>
</organism>
<dbReference type="GeneID" id="92206656"/>
<keyword evidence="1" id="KW-0175">Coiled coil</keyword>